<feature type="transmembrane region" description="Helical" evidence="8">
    <location>
        <begin position="186"/>
        <end position="207"/>
    </location>
</feature>
<accession>A0ABN1HZQ9</accession>
<comment type="subcellular location">
    <subcellularLocation>
        <location evidence="1">Cell membrane</location>
        <topology evidence="1">Multi-pass membrane protein</topology>
    </subcellularLocation>
</comment>
<evidence type="ECO:0000256" key="4">
    <source>
        <dbReference type="ARBA" id="ARBA00022679"/>
    </source>
</evidence>
<evidence type="ECO:0000256" key="3">
    <source>
        <dbReference type="ARBA" id="ARBA00022676"/>
    </source>
</evidence>
<keyword evidence="10" id="KW-1185">Reference proteome</keyword>
<feature type="transmembrane region" description="Helical" evidence="8">
    <location>
        <begin position="153"/>
        <end position="174"/>
    </location>
</feature>
<dbReference type="Proteomes" id="UP001500238">
    <property type="component" value="Unassembled WGS sequence"/>
</dbReference>
<evidence type="ECO:0000256" key="5">
    <source>
        <dbReference type="ARBA" id="ARBA00022692"/>
    </source>
</evidence>
<reference evidence="9 10" key="1">
    <citation type="journal article" date="2019" name="Int. J. Syst. Evol. Microbiol.">
        <title>The Global Catalogue of Microorganisms (GCM) 10K type strain sequencing project: providing services to taxonomists for standard genome sequencing and annotation.</title>
        <authorList>
            <consortium name="The Broad Institute Genomics Platform"/>
            <consortium name="The Broad Institute Genome Sequencing Center for Infectious Disease"/>
            <person name="Wu L."/>
            <person name="Ma J."/>
        </authorList>
    </citation>
    <scope>NUCLEOTIDE SEQUENCE [LARGE SCALE GENOMIC DNA]</scope>
    <source>
        <strain evidence="9 10">JCM 14603</strain>
    </source>
</reference>
<organism evidence="9 10">
    <name type="scientific">Sphingomonas insulae</name>
    <dbReference type="NCBI Taxonomy" id="424800"/>
    <lineage>
        <taxon>Bacteria</taxon>
        <taxon>Pseudomonadati</taxon>
        <taxon>Pseudomonadota</taxon>
        <taxon>Alphaproteobacteria</taxon>
        <taxon>Sphingomonadales</taxon>
        <taxon>Sphingomonadaceae</taxon>
        <taxon>Sphingomonas</taxon>
    </lineage>
</organism>
<feature type="transmembrane region" description="Helical" evidence="8">
    <location>
        <begin position="227"/>
        <end position="251"/>
    </location>
</feature>
<evidence type="ECO:0000313" key="9">
    <source>
        <dbReference type="EMBL" id="GAA0676204.1"/>
    </source>
</evidence>
<evidence type="ECO:0000256" key="2">
    <source>
        <dbReference type="ARBA" id="ARBA00022475"/>
    </source>
</evidence>
<name>A0ABN1HZQ9_9SPHN</name>
<keyword evidence="3" id="KW-0328">Glycosyltransferase</keyword>
<dbReference type="InterPro" id="IPR050297">
    <property type="entry name" value="LipidA_mod_glycosyltrf_83"/>
</dbReference>
<feature type="transmembrane region" description="Helical" evidence="8">
    <location>
        <begin position="263"/>
        <end position="285"/>
    </location>
</feature>
<feature type="transmembrane region" description="Helical" evidence="8">
    <location>
        <begin position="316"/>
        <end position="338"/>
    </location>
</feature>
<keyword evidence="5 8" id="KW-0812">Transmembrane</keyword>
<proteinExistence type="predicted"/>
<dbReference type="EMBL" id="BAAAES010000012">
    <property type="protein sequence ID" value="GAA0676204.1"/>
    <property type="molecule type" value="Genomic_DNA"/>
</dbReference>
<keyword evidence="2" id="KW-1003">Cell membrane</keyword>
<sequence length="483" mass="50712">MAVIARAQTFGNPVVGFDEQFYLLVGDRMLHGAIPYVDIFDRKPIGLFLIFAAARAMGGDGFLQYKLVALVFVVVTALLIHGIARRRAGPFAATLAAIAYILWLNFMEGEGGQSPVFYNLPMVAAAALILGVRGDPTRNGAGAMLLVGIALQIKYSVVAEGLFFGCWLIALAWRAGQRGARLARSIAIWIGLAMLPTLAAFAAYAAIGQASPFVFANVLSALAQGRGGLATQLAGLGAILGILALPSLLVLSGGRSRDGGRTVAGYDRFLLGWLAASAAGVLLYWRFASPHYAMPMLPALMCLLAQAVDAGRAHRIAGLALALVGLVGGQAVLAISALHKGGAREAAAVARAAHVDGGGCIYVYDGYPALYMLTGSCLPTRWPFPGHLATQEESRAAALGVDPAREVARILATHPVAIIDDLPHFDGGNPVTRRILERALASDYVLAARICTGPARMRLVYRRRAEGRPPLPPSAIGARACAS</sequence>
<keyword evidence="4" id="KW-0808">Transferase</keyword>
<evidence type="ECO:0000256" key="1">
    <source>
        <dbReference type="ARBA" id="ARBA00004651"/>
    </source>
</evidence>
<feature type="transmembrane region" description="Helical" evidence="8">
    <location>
        <begin position="116"/>
        <end position="133"/>
    </location>
</feature>
<keyword evidence="7 8" id="KW-0472">Membrane</keyword>
<protein>
    <recommendedName>
        <fullName evidence="11">Glycosyltransferase RgtA/B/C/D-like domain-containing protein</fullName>
    </recommendedName>
</protein>
<feature type="transmembrane region" description="Helical" evidence="8">
    <location>
        <begin position="90"/>
        <end position="107"/>
    </location>
</feature>
<dbReference type="PANTHER" id="PTHR33908">
    <property type="entry name" value="MANNOSYLTRANSFERASE YKCB-RELATED"/>
    <property type="match status" value="1"/>
</dbReference>
<evidence type="ECO:0000256" key="8">
    <source>
        <dbReference type="SAM" id="Phobius"/>
    </source>
</evidence>
<evidence type="ECO:0008006" key="11">
    <source>
        <dbReference type="Google" id="ProtNLM"/>
    </source>
</evidence>
<dbReference type="PANTHER" id="PTHR33908:SF11">
    <property type="entry name" value="MEMBRANE PROTEIN"/>
    <property type="match status" value="1"/>
</dbReference>
<keyword evidence="6 8" id="KW-1133">Transmembrane helix</keyword>
<comment type="caution">
    <text evidence="9">The sequence shown here is derived from an EMBL/GenBank/DDBJ whole genome shotgun (WGS) entry which is preliminary data.</text>
</comment>
<evidence type="ECO:0000256" key="6">
    <source>
        <dbReference type="ARBA" id="ARBA00022989"/>
    </source>
</evidence>
<feature type="transmembrane region" description="Helical" evidence="8">
    <location>
        <begin position="65"/>
        <end position="84"/>
    </location>
</feature>
<gene>
    <name evidence="9" type="ORF">GCM10009102_30760</name>
</gene>
<evidence type="ECO:0000313" key="10">
    <source>
        <dbReference type="Proteomes" id="UP001500238"/>
    </source>
</evidence>
<evidence type="ECO:0000256" key="7">
    <source>
        <dbReference type="ARBA" id="ARBA00023136"/>
    </source>
</evidence>